<proteinExistence type="predicted"/>
<dbReference type="OrthoDB" id="10354415at2759"/>
<dbReference type="AlphaFoldDB" id="A0A0N4WB63"/>
<feature type="compositionally biased region" description="Polar residues" evidence="1">
    <location>
        <begin position="124"/>
        <end position="138"/>
    </location>
</feature>
<sequence length="165" mass="18725">MDAPHDAQPQPPQEDVSVEPGDNDEVNDTPAQLEPVAVPVIRQPEYRPLNKPRIQRDESENIELMHRKLNRILGWTDEIQSIKNRIGSILGLLHIVDQRTIEMKVILDRTIDGLEQVYTNNEQFSTNYENKPTSSKGSPPSRFAPRRHHLAPAERSGSAPSLRIL</sequence>
<reference evidence="2 3" key="2">
    <citation type="submission" date="2018-11" db="EMBL/GenBank/DDBJ databases">
        <authorList>
            <consortium name="Pathogen Informatics"/>
        </authorList>
    </citation>
    <scope>NUCLEOTIDE SEQUENCE [LARGE SCALE GENOMIC DNA]</scope>
    <source>
        <strain evidence="2 3">MHpl1</strain>
    </source>
</reference>
<evidence type="ECO:0000256" key="1">
    <source>
        <dbReference type="SAM" id="MobiDB-lite"/>
    </source>
</evidence>
<protein>
    <submittedName>
        <fullName evidence="2 4">Uncharacterized protein</fullName>
    </submittedName>
</protein>
<feature type="region of interest" description="Disordered" evidence="1">
    <location>
        <begin position="124"/>
        <end position="165"/>
    </location>
</feature>
<gene>
    <name evidence="2" type="ORF">HPLM_LOCUS7661</name>
</gene>
<evidence type="ECO:0000313" key="4">
    <source>
        <dbReference type="WBParaSite" id="HPLM_0000766901-mRNA-1"/>
    </source>
</evidence>
<evidence type="ECO:0000313" key="2">
    <source>
        <dbReference type="EMBL" id="VDO32606.1"/>
    </source>
</evidence>
<organism evidence="4">
    <name type="scientific">Haemonchus placei</name>
    <name type="common">Barber's pole worm</name>
    <dbReference type="NCBI Taxonomy" id="6290"/>
    <lineage>
        <taxon>Eukaryota</taxon>
        <taxon>Metazoa</taxon>
        <taxon>Ecdysozoa</taxon>
        <taxon>Nematoda</taxon>
        <taxon>Chromadorea</taxon>
        <taxon>Rhabditida</taxon>
        <taxon>Rhabditina</taxon>
        <taxon>Rhabditomorpha</taxon>
        <taxon>Strongyloidea</taxon>
        <taxon>Trichostrongylidae</taxon>
        <taxon>Haemonchus</taxon>
    </lineage>
</organism>
<evidence type="ECO:0000313" key="3">
    <source>
        <dbReference type="Proteomes" id="UP000268014"/>
    </source>
</evidence>
<accession>A0A0N4WB63</accession>
<dbReference type="WBParaSite" id="HPLM_0000766901-mRNA-1">
    <property type="protein sequence ID" value="HPLM_0000766901-mRNA-1"/>
    <property type="gene ID" value="HPLM_0000766901"/>
</dbReference>
<dbReference type="Proteomes" id="UP000268014">
    <property type="component" value="Unassembled WGS sequence"/>
</dbReference>
<reference evidence="4" key="1">
    <citation type="submission" date="2017-02" db="UniProtKB">
        <authorList>
            <consortium name="WormBaseParasite"/>
        </authorList>
    </citation>
    <scope>IDENTIFICATION</scope>
</reference>
<keyword evidence="3" id="KW-1185">Reference proteome</keyword>
<dbReference type="EMBL" id="UZAF01016704">
    <property type="protein sequence ID" value="VDO32606.1"/>
    <property type="molecule type" value="Genomic_DNA"/>
</dbReference>
<feature type="region of interest" description="Disordered" evidence="1">
    <location>
        <begin position="1"/>
        <end position="37"/>
    </location>
</feature>
<name>A0A0N4WB63_HAEPC</name>
<dbReference type="OMA" id="ENIELMH"/>